<evidence type="ECO:0000313" key="2">
    <source>
        <dbReference type="EMBL" id="RPA80052.1"/>
    </source>
</evidence>
<dbReference type="STRING" id="1160509.A0A3N4I1S5"/>
<reference evidence="2 3" key="1">
    <citation type="journal article" date="2018" name="Nat. Ecol. Evol.">
        <title>Pezizomycetes genomes reveal the molecular basis of ectomycorrhizal truffle lifestyle.</title>
        <authorList>
            <person name="Murat C."/>
            <person name="Payen T."/>
            <person name="Noel B."/>
            <person name="Kuo A."/>
            <person name="Morin E."/>
            <person name="Chen J."/>
            <person name="Kohler A."/>
            <person name="Krizsan K."/>
            <person name="Balestrini R."/>
            <person name="Da Silva C."/>
            <person name="Montanini B."/>
            <person name="Hainaut M."/>
            <person name="Levati E."/>
            <person name="Barry K.W."/>
            <person name="Belfiori B."/>
            <person name="Cichocki N."/>
            <person name="Clum A."/>
            <person name="Dockter R.B."/>
            <person name="Fauchery L."/>
            <person name="Guy J."/>
            <person name="Iotti M."/>
            <person name="Le Tacon F."/>
            <person name="Lindquist E.A."/>
            <person name="Lipzen A."/>
            <person name="Malagnac F."/>
            <person name="Mello A."/>
            <person name="Molinier V."/>
            <person name="Miyauchi S."/>
            <person name="Poulain J."/>
            <person name="Riccioni C."/>
            <person name="Rubini A."/>
            <person name="Sitrit Y."/>
            <person name="Splivallo R."/>
            <person name="Traeger S."/>
            <person name="Wang M."/>
            <person name="Zifcakova L."/>
            <person name="Wipf D."/>
            <person name="Zambonelli A."/>
            <person name="Paolocci F."/>
            <person name="Nowrousian M."/>
            <person name="Ottonello S."/>
            <person name="Baldrian P."/>
            <person name="Spatafora J.W."/>
            <person name="Henrissat B."/>
            <person name="Nagy L.G."/>
            <person name="Aury J.M."/>
            <person name="Wincker P."/>
            <person name="Grigoriev I.V."/>
            <person name="Bonfante P."/>
            <person name="Martin F.M."/>
        </authorList>
    </citation>
    <scope>NUCLEOTIDE SEQUENCE [LARGE SCALE GENOMIC DNA]</scope>
    <source>
        <strain evidence="2 3">RN42</strain>
    </source>
</reference>
<keyword evidence="3" id="KW-1185">Reference proteome</keyword>
<dbReference type="PANTHER" id="PTHR47843">
    <property type="entry name" value="BTB DOMAIN-CONTAINING PROTEIN-RELATED"/>
    <property type="match status" value="1"/>
</dbReference>
<proteinExistence type="predicted"/>
<gene>
    <name evidence="2" type="ORF">BJ508DRAFT_377287</name>
</gene>
<evidence type="ECO:0000259" key="1">
    <source>
        <dbReference type="PROSITE" id="PS50097"/>
    </source>
</evidence>
<dbReference type="Proteomes" id="UP000275078">
    <property type="component" value="Unassembled WGS sequence"/>
</dbReference>
<sequence>MMYQLYNGGTKYLESIDRSQPMHTPPDSRVGSPVSSDCDFEIDYFTPKSEVSDNRNIAIGRFFNSNEYSDMTVVCGDETFPAHRIVLCSQSEFFLDSMRSKKDETVVTISDEEPKTIYRLLRYLYTGDYPDHPRSKHPELDNGYEGTRLESYFHYSVNVNYEMYRLAAKFGVPGLAKRAVYKHERQLAEMPYVEERVWSCAVAYSRFPGQHDAMRMIHVPKLADPEFKYVWDDEAFSMADELRSLLHWEKSLDREYQAHCKWAKAHFENSKYRYRPRSFMPNGRHGWDLLMADSFADLISKEEAYEKGDKLTRKGLGPELASKKQKL</sequence>
<dbReference type="PANTHER" id="PTHR47843:SF5">
    <property type="entry name" value="BTB_POZ DOMAIN PROTEIN"/>
    <property type="match status" value="1"/>
</dbReference>
<dbReference type="EMBL" id="ML119692">
    <property type="protein sequence ID" value="RPA80052.1"/>
    <property type="molecule type" value="Genomic_DNA"/>
</dbReference>
<dbReference type="InterPro" id="IPR000210">
    <property type="entry name" value="BTB/POZ_dom"/>
</dbReference>
<dbReference type="SMART" id="SM00225">
    <property type="entry name" value="BTB"/>
    <property type="match status" value="1"/>
</dbReference>
<dbReference type="AlphaFoldDB" id="A0A3N4I1S5"/>
<accession>A0A3N4I1S5</accession>
<dbReference type="Gene3D" id="3.30.710.10">
    <property type="entry name" value="Potassium Channel Kv1.1, Chain A"/>
    <property type="match status" value="1"/>
</dbReference>
<dbReference type="InterPro" id="IPR011333">
    <property type="entry name" value="SKP1/BTB/POZ_sf"/>
</dbReference>
<dbReference type="SUPFAM" id="SSF54695">
    <property type="entry name" value="POZ domain"/>
    <property type="match status" value="1"/>
</dbReference>
<evidence type="ECO:0000313" key="3">
    <source>
        <dbReference type="Proteomes" id="UP000275078"/>
    </source>
</evidence>
<dbReference type="Pfam" id="PF00651">
    <property type="entry name" value="BTB"/>
    <property type="match status" value="1"/>
</dbReference>
<dbReference type="CDD" id="cd18186">
    <property type="entry name" value="BTB_POZ_ZBTB_KLHL-like"/>
    <property type="match status" value="1"/>
</dbReference>
<organism evidence="2 3">
    <name type="scientific">Ascobolus immersus RN42</name>
    <dbReference type="NCBI Taxonomy" id="1160509"/>
    <lineage>
        <taxon>Eukaryota</taxon>
        <taxon>Fungi</taxon>
        <taxon>Dikarya</taxon>
        <taxon>Ascomycota</taxon>
        <taxon>Pezizomycotina</taxon>
        <taxon>Pezizomycetes</taxon>
        <taxon>Pezizales</taxon>
        <taxon>Ascobolaceae</taxon>
        <taxon>Ascobolus</taxon>
    </lineage>
</organism>
<dbReference type="OrthoDB" id="6359816at2759"/>
<protein>
    <recommendedName>
        <fullName evidence="1">BTB domain-containing protein</fullName>
    </recommendedName>
</protein>
<feature type="domain" description="BTB" evidence="1">
    <location>
        <begin position="69"/>
        <end position="133"/>
    </location>
</feature>
<dbReference type="PROSITE" id="PS50097">
    <property type="entry name" value="BTB"/>
    <property type="match status" value="1"/>
</dbReference>
<name>A0A3N4I1S5_ASCIM</name>